<dbReference type="Proteomes" id="UP000253862">
    <property type="component" value="Chromosome"/>
</dbReference>
<dbReference type="RefSeq" id="WP_071629283.1">
    <property type="nucleotide sequence ID" value="NZ_CP022375.1"/>
</dbReference>
<keyword evidence="3" id="KW-0378">Hydrolase</keyword>
<evidence type="ECO:0000259" key="5">
    <source>
        <dbReference type="Pfam" id="PF24827"/>
    </source>
</evidence>
<keyword evidence="4" id="KW-0862">Zinc</keyword>
<dbReference type="GO" id="GO:0016788">
    <property type="term" value="F:hydrolase activity, acting on ester bonds"/>
    <property type="evidence" value="ECO:0007669"/>
    <property type="project" value="InterPro"/>
</dbReference>
<keyword evidence="2" id="KW-0479">Metal-binding</keyword>
<evidence type="ECO:0000256" key="3">
    <source>
        <dbReference type="ARBA" id="ARBA00022801"/>
    </source>
</evidence>
<dbReference type="EMBL" id="CP022375">
    <property type="protein sequence ID" value="AXH30014.1"/>
    <property type="molecule type" value="Genomic_DNA"/>
</dbReference>
<gene>
    <name evidence="6" type="ORF">CGC43_05180</name>
</gene>
<dbReference type="SUPFAM" id="SSF53187">
    <property type="entry name" value="Zn-dependent exopeptidases"/>
    <property type="match status" value="1"/>
</dbReference>
<protein>
    <recommendedName>
        <fullName evidence="5">Succinylglutamate desuccinylase/Aspartoacylase catalytic domain-containing protein</fullName>
    </recommendedName>
</protein>
<name>A0A345JRR8_9GAMM</name>
<dbReference type="GO" id="GO:0046872">
    <property type="term" value="F:metal ion binding"/>
    <property type="evidence" value="ECO:0007669"/>
    <property type="project" value="UniProtKB-KW"/>
</dbReference>
<reference evidence="6 7" key="1">
    <citation type="submission" date="2017-07" db="EMBL/GenBank/DDBJ databases">
        <title>Complete genome sequences and comparative analysis of the novel pathogen Francisella opportunistica.</title>
        <authorList>
            <person name="Dietrich E.A."/>
            <person name="Kingry L.C."/>
            <person name="Petersen J.M."/>
        </authorList>
    </citation>
    <scope>NUCLEOTIDE SEQUENCE [LARGE SCALE GENOMIC DNA]</scope>
    <source>
        <strain evidence="6 7">14-2155</strain>
    </source>
</reference>
<keyword evidence="7" id="KW-1185">Reference proteome</keyword>
<evidence type="ECO:0000313" key="7">
    <source>
        <dbReference type="Proteomes" id="UP000253862"/>
    </source>
</evidence>
<sequence>MKFKIFDNTFQPGEMATLAMPLPSQYSCAPMYLPIKILNGVNEGPCILIFGMVNGDEFNSIEIINSLLEKTNPKQLNGTIVAIPVLNVFGLVHSIKHNPNLEQAFPGDENGSYMHRYAYRITQEIIKKANYSIQIKTGAINHEILPQVYFNGEDQESIKMARAFQAPVITAVNMNQSSIRKIHQDLDIPFICYEAGEANKFDEEAINVGIAGIQNVMRKIDLLKDQEFLQQVKPLVSEDTEWTVSDKPGILRTEIELGTRVKEGQKIGKLIDPFSNDDSIYLKSPIDGIILGINNYPMIKEGDLVFKVSSFQDDEKAEAKIEDWEEITKENFSDE</sequence>
<dbReference type="PANTHER" id="PTHR37326:SF2">
    <property type="entry name" value="SUCCINYLGLUTAMATE DESUCCINYLASE_ASPARTOACYLASE FAMILY PROTEIN"/>
    <property type="match status" value="1"/>
</dbReference>
<dbReference type="GO" id="GO:0016811">
    <property type="term" value="F:hydrolase activity, acting on carbon-nitrogen (but not peptide) bonds, in linear amides"/>
    <property type="evidence" value="ECO:0007669"/>
    <property type="project" value="InterPro"/>
</dbReference>
<organism evidence="6 7">
    <name type="scientific">Francisella opportunistica</name>
    <dbReference type="NCBI Taxonomy" id="2016517"/>
    <lineage>
        <taxon>Bacteria</taxon>
        <taxon>Pseudomonadati</taxon>
        <taxon>Pseudomonadota</taxon>
        <taxon>Gammaproteobacteria</taxon>
        <taxon>Thiotrichales</taxon>
        <taxon>Francisellaceae</taxon>
        <taxon>Francisella</taxon>
    </lineage>
</organism>
<evidence type="ECO:0000256" key="2">
    <source>
        <dbReference type="ARBA" id="ARBA00022723"/>
    </source>
</evidence>
<dbReference type="CDD" id="cd06251">
    <property type="entry name" value="M14_ASTE_ASPA-like"/>
    <property type="match status" value="1"/>
</dbReference>
<dbReference type="Gene3D" id="3.40.630.10">
    <property type="entry name" value="Zn peptidases"/>
    <property type="match status" value="1"/>
</dbReference>
<evidence type="ECO:0000313" key="6">
    <source>
        <dbReference type="EMBL" id="AXH30014.1"/>
    </source>
</evidence>
<dbReference type="Pfam" id="PF24827">
    <property type="entry name" value="AstE_AspA_cat"/>
    <property type="match status" value="1"/>
</dbReference>
<dbReference type="PANTHER" id="PTHR37326">
    <property type="entry name" value="BLL3975 PROTEIN"/>
    <property type="match status" value="1"/>
</dbReference>
<proteinExistence type="predicted"/>
<accession>A0A345JRR8</accession>
<dbReference type="InterPro" id="IPR055438">
    <property type="entry name" value="AstE_AspA_cat"/>
</dbReference>
<dbReference type="InterPro" id="IPR053138">
    <property type="entry name" value="N-alpha-Ac-DABA_deacetylase"/>
</dbReference>
<feature type="domain" description="Succinylglutamate desuccinylase/Aspartoacylase catalytic" evidence="5">
    <location>
        <begin position="44"/>
        <end position="219"/>
    </location>
</feature>
<dbReference type="InterPro" id="IPR043795">
    <property type="entry name" value="N-alpha-Ac-DABA-like"/>
</dbReference>
<dbReference type="PIRSF" id="PIRSF039012">
    <property type="entry name" value="ASP"/>
    <property type="match status" value="1"/>
</dbReference>
<evidence type="ECO:0000256" key="1">
    <source>
        <dbReference type="ARBA" id="ARBA00001947"/>
    </source>
</evidence>
<comment type="cofactor">
    <cofactor evidence="1">
        <name>Zn(2+)</name>
        <dbReference type="ChEBI" id="CHEBI:29105"/>
    </cofactor>
</comment>
<dbReference type="KEGG" id="foo:CGC45_05175"/>
<evidence type="ECO:0000256" key="4">
    <source>
        <dbReference type="ARBA" id="ARBA00022833"/>
    </source>
</evidence>
<dbReference type="OrthoDB" id="9782876at2"/>
<dbReference type="AlphaFoldDB" id="A0A345JRR8"/>